<dbReference type="EMBL" id="JADEWZ010000005">
    <property type="protein sequence ID" value="MBE9115183.1"/>
    <property type="molecule type" value="Genomic_DNA"/>
</dbReference>
<keyword evidence="3" id="KW-1185">Reference proteome</keyword>
<dbReference type="AlphaFoldDB" id="A0A8J7B8U7"/>
<comment type="caution">
    <text evidence="2">The sequence shown here is derived from an EMBL/GenBank/DDBJ whole genome shotgun (WGS) entry which is preliminary data.</text>
</comment>
<dbReference type="Pfam" id="PF05685">
    <property type="entry name" value="Uma2"/>
    <property type="match status" value="1"/>
</dbReference>
<dbReference type="Proteomes" id="UP000654482">
    <property type="component" value="Unassembled WGS sequence"/>
</dbReference>
<dbReference type="PANTHER" id="PTHR34107">
    <property type="entry name" value="SLL0198 PROTEIN-RELATED"/>
    <property type="match status" value="1"/>
</dbReference>
<dbReference type="PANTHER" id="PTHR34107:SF7">
    <property type="entry name" value="SLR2092 PROTEIN"/>
    <property type="match status" value="1"/>
</dbReference>
<keyword evidence="2" id="KW-0378">Hydrolase</keyword>
<dbReference type="Gene3D" id="3.90.1570.10">
    <property type="entry name" value="tt1808, chain A"/>
    <property type="match status" value="1"/>
</dbReference>
<dbReference type="RefSeq" id="WP_194028270.1">
    <property type="nucleotide sequence ID" value="NZ_JADEWZ010000005.1"/>
</dbReference>
<accession>A0A8J7B8U7</accession>
<evidence type="ECO:0000313" key="2">
    <source>
        <dbReference type="EMBL" id="MBE9115183.1"/>
    </source>
</evidence>
<protein>
    <submittedName>
        <fullName evidence="2">Uma2 family endonuclease</fullName>
    </submittedName>
</protein>
<keyword evidence="2" id="KW-0540">Nuclease</keyword>
<name>A0A8J7B8U7_9CYAN</name>
<proteinExistence type="predicted"/>
<evidence type="ECO:0000313" key="3">
    <source>
        <dbReference type="Proteomes" id="UP000654482"/>
    </source>
</evidence>
<gene>
    <name evidence="2" type="ORF">IQ249_04645</name>
</gene>
<keyword evidence="2" id="KW-0255">Endonuclease</keyword>
<dbReference type="GO" id="GO:0004519">
    <property type="term" value="F:endonuclease activity"/>
    <property type="evidence" value="ECO:0007669"/>
    <property type="project" value="UniProtKB-KW"/>
</dbReference>
<dbReference type="CDD" id="cd06260">
    <property type="entry name" value="DUF820-like"/>
    <property type="match status" value="1"/>
</dbReference>
<dbReference type="InterPro" id="IPR012296">
    <property type="entry name" value="Nuclease_put_TT1808"/>
</dbReference>
<dbReference type="InterPro" id="IPR008538">
    <property type="entry name" value="Uma2"/>
</dbReference>
<dbReference type="InterPro" id="IPR011335">
    <property type="entry name" value="Restrct_endonuc-II-like"/>
</dbReference>
<evidence type="ECO:0000259" key="1">
    <source>
        <dbReference type="Pfam" id="PF05685"/>
    </source>
</evidence>
<reference evidence="2" key="1">
    <citation type="submission" date="2020-10" db="EMBL/GenBank/DDBJ databases">
        <authorList>
            <person name="Castelo-Branco R."/>
            <person name="Eusebio N."/>
            <person name="Adriana R."/>
            <person name="Vieira A."/>
            <person name="Brugerolle De Fraissinette N."/>
            <person name="Rezende De Castro R."/>
            <person name="Schneider M.P."/>
            <person name="Vasconcelos V."/>
            <person name="Leao P.N."/>
        </authorList>
    </citation>
    <scope>NUCLEOTIDE SEQUENCE</scope>
    <source>
        <strain evidence="2">LEGE 07157</strain>
    </source>
</reference>
<feature type="domain" description="Putative restriction endonuclease" evidence="1">
    <location>
        <begin position="34"/>
        <end position="204"/>
    </location>
</feature>
<organism evidence="2 3">
    <name type="scientific">Lusitaniella coriacea LEGE 07157</name>
    <dbReference type="NCBI Taxonomy" id="945747"/>
    <lineage>
        <taxon>Bacteria</taxon>
        <taxon>Bacillati</taxon>
        <taxon>Cyanobacteriota</taxon>
        <taxon>Cyanophyceae</taxon>
        <taxon>Spirulinales</taxon>
        <taxon>Lusitaniellaceae</taxon>
        <taxon>Lusitaniella</taxon>
    </lineage>
</organism>
<sequence length="208" mass="23569">MVRAPNLPESSEQQHNTTFTLYLPRNVTLAVTQEQFETLAQVNRDLRLERNTQGELIVNPPTGSETGHRNVKIAYQVVKWVEEGGGGVPFDSSTGFILPNGATRSPDVAWIAQDRWDKLTPEEREGFAPLCPDFVVELRSKSDAMEPLRRKMREYIANGTRLGWLLDRKNRRVEVYPQGRAVEVLENPKTLSGEDILPGFVLQLKGIW</sequence>
<dbReference type="SUPFAM" id="SSF52980">
    <property type="entry name" value="Restriction endonuclease-like"/>
    <property type="match status" value="1"/>
</dbReference>